<reference evidence="2 3" key="1">
    <citation type="submission" date="2018-08" db="EMBL/GenBank/DDBJ databases">
        <title>Proposal of Muricauda 72 sp.nov. and Muricauda NH166 sp.nov., isolated from seawater.</title>
        <authorList>
            <person name="Cheng H."/>
            <person name="Wu Y.-H."/>
            <person name="Guo L.-L."/>
            <person name="Xu X.-W."/>
        </authorList>
    </citation>
    <scope>NUCLEOTIDE SEQUENCE [LARGE SCALE GENOMIC DNA]</scope>
    <source>
        <strain evidence="2 3">KCTC 22173</strain>
    </source>
</reference>
<dbReference type="EMBL" id="QXFH01000076">
    <property type="protein sequence ID" value="RIV31550.1"/>
    <property type="molecule type" value="Genomic_DNA"/>
</dbReference>
<feature type="compositionally biased region" description="Basic and acidic residues" evidence="1">
    <location>
        <begin position="15"/>
        <end position="24"/>
    </location>
</feature>
<keyword evidence="3" id="KW-1185">Reference proteome</keyword>
<protein>
    <submittedName>
        <fullName evidence="2">Uncharacterized protein</fullName>
    </submittedName>
</protein>
<accession>A0A3A1NAK5</accession>
<evidence type="ECO:0000256" key="1">
    <source>
        <dbReference type="SAM" id="MobiDB-lite"/>
    </source>
</evidence>
<dbReference type="Proteomes" id="UP000266067">
    <property type="component" value="Unassembled WGS sequence"/>
</dbReference>
<evidence type="ECO:0000313" key="2">
    <source>
        <dbReference type="EMBL" id="RIV31550.1"/>
    </source>
</evidence>
<organism evidence="2 3">
    <name type="scientific">Flagellimonas lutimaris</name>
    <dbReference type="NCBI Taxonomy" id="475082"/>
    <lineage>
        <taxon>Bacteria</taxon>
        <taxon>Pseudomonadati</taxon>
        <taxon>Bacteroidota</taxon>
        <taxon>Flavobacteriia</taxon>
        <taxon>Flavobacteriales</taxon>
        <taxon>Flavobacteriaceae</taxon>
        <taxon>Flagellimonas</taxon>
    </lineage>
</organism>
<feature type="region of interest" description="Disordered" evidence="1">
    <location>
        <begin position="1"/>
        <end position="24"/>
    </location>
</feature>
<gene>
    <name evidence="2" type="ORF">D2V08_13980</name>
</gene>
<comment type="caution">
    <text evidence="2">The sequence shown here is derived from an EMBL/GenBank/DDBJ whole genome shotgun (WGS) entry which is preliminary data.</text>
</comment>
<evidence type="ECO:0000313" key="3">
    <source>
        <dbReference type="Proteomes" id="UP000266067"/>
    </source>
</evidence>
<proteinExistence type="predicted"/>
<dbReference type="AlphaFoldDB" id="A0A3A1NAK5"/>
<name>A0A3A1NAK5_9FLAO</name>
<sequence length="59" mass="6740">MTGSIRALGHSFRPKGKEAYGKLSERSPWCPDWKAPGTALFFDAPKNNQGFFYYRTLKI</sequence>